<dbReference type="Proteomes" id="UP001501358">
    <property type="component" value="Unassembled WGS sequence"/>
</dbReference>
<accession>A0ABN3LEP3</accession>
<dbReference type="EMBL" id="BAAATA010000007">
    <property type="protein sequence ID" value="GAA2481615.1"/>
    <property type="molecule type" value="Genomic_DNA"/>
</dbReference>
<proteinExistence type="predicted"/>
<reference evidence="2 3" key="1">
    <citation type="journal article" date="2019" name="Int. J. Syst. Evol. Microbiol.">
        <title>The Global Catalogue of Microorganisms (GCM) 10K type strain sequencing project: providing services to taxonomists for standard genome sequencing and annotation.</title>
        <authorList>
            <consortium name="The Broad Institute Genomics Platform"/>
            <consortium name="The Broad Institute Genome Sequencing Center for Infectious Disease"/>
            <person name="Wu L."/>
            <person name="Ma J."/>
        </authorList>
    </citation>
    <scope>NUCLEOTIDE SEQUENCE [LARGE SCALE GENOMIC DNA]</scope>
    <source>
        <strain evidence="2 3">JCM 6307</strain>
    </source>
</reference>
<feature type="compositionally biased region" description="Basic and acidic residues" evidence="1">
    <location>
        <begin position="69"/>
        <end position="82"/>
    </location>
</feature>
<evidence type="ECO:0000256" key="1">
    <source>
        <dbReference type="SAM" id="MobiDB-lite"/>
    </source>
</evidence>
<protein>
    <submittedName>
        <fullName evidence="2">Uncharacterized protein</fullName>
    </submittedName>
</protein>
<feature type="region of interest" description="Disordered" evidence="1">
    <location>
        <begin position="1"/>
        <end position="31"/>
    </location>
</feature>
<evidence type="ECO:0000313" key="3">
    <source>
        <dbReference type="Proteomes" id="UP001501358"/>
    </source>
</evidence>
<name>A0ABN3LEP3_9ACTN</name>
<gene>
    <name evidence="2" type="ORF">GCM10010406_17410</name>
</gene>
<comment type="caution">
    <text evidence="2">The sequence shown here is derived from an EMBL/GenBank/DDBJ whole genome shotgun (WGS) entry which is preliminary data.</text>
</comment>
<sequence length="82" mass="8995">MRISVAGVTGVGRWPVTGRRNRSQGYDDPVATGCPGRPSACLPWHGRMRIRFRPCHGHREGEADPVGRGGREHDAPPDPRNT</sequence>
<keyword evidence="3" id="KW-1185">Reference proteome</keyword>
<evidence type="ECO:0000313" key="2">
    <source>
        <dbReference type="EMBL" id="GAA2481615.1"/>
    </source>
</evidence>
<feature type="region of interest" description="Disordered" evidence="1">
    <location>
        <begin position="57"/>
        <end position="82"/>
    </location>
</feature>
<organism evidence="2 3">
    <name type="scientific">Streptomyces thermolineatus</name>
    <dbReference type="NCBI Taxonomy" id="44033"/>
    <lineage>
        <taxon>Bacteria</taxon>
        <taxon>Bacillati</taxon>
        <taxon>Actinomycetota</taxon>
        <taxon>Actinomycetes</taxon>
        <taxon>Kitasatosporales</taxon>
        <taxon>Streptomycetaceae</taxon>
        <taxon>Streptomyces</taxon>
    </lineage>
</organism>